<accession>A0AAV4MLN4</accession>
<comment type="caution">
    <text evidence="3">The sequence shown here is derived from an EMBL/GenBank/DDBJ whole genome shotgun (WGS) entry which is preliminary data.</text>
</comment>
<evidence type="ECO:0000256" key="2">
    <source>
        <dbReference type="SAM" id="MobiDB-lite"/>
    </source>
</evidence>
<evidence type="ECO:0000313" key="3">
    <source>
        <dbReference type="EMBL" id="GIX73273.1"/>
    </source>
</evidence>
<name>A0AAV4MLN4_9ARAC</name>
<dbReference type="Proteomes" id="UP001054837">
    <property type="component" value="Unassembled WGS sequence"/>
</dbReference>
<keyword evidence="4" id="KW-1185">Reference proteome</keyword>
<feature type="coiled-coil region" evidence="1">
    <location>
        <begin position="247"/>
        <end position="410"/>
    </location>
</feature>
<organism evidence="3 4">
    <name type="scientific">Caerostris darwini</name>
    <dbReference type="NCBI Taxonomy" id="1538125"/>
    <lineage>
        <taxon>Eukaryota</taxon>
        <taxon>Metazoa</taxon>
        <taxon>Ecdysozoa</taxon>
        <taxon>Arthropoda</taxon>
        <taxon>Chelicerata</taxon>
        <taxon>Arachnida</taxon>
        <taxon>Araneae</taxon>
        <taxon>Araneomorphae</taxon>
        <taxon>Entelegynae</taxon>
        <taxon>Araneoidea</taxon>
        <taxon>Araneidae</taxon>
        <taxon>Caerostris</taxon>
    </lineage>
</organism>
<keyword evidence="1" id="KW-0175">Coiled coil</keyword>
<dbReference type="EMBL" id="BPLQ01000597">
    <property type="protein sequence ID" value="GIX73273.1"/>
    <property type="molecule type" value="Genomic_DNA"/>
</dbReference>
<dbReference type="PANTHER" id="PTHR34479">
    <property type="entry name" value="COILED-COIL DOMAIN-CONTAINING PROTEIN 30"/>
    <property type="match status" value="1"/>
</dbReference>
<evidence type="ECO:0000256" key="1">
    <source>
        <dbReference type="SAM" id="Coils"/>
    </source>
</evidence>
<feature type="region of interest" description="Disordered" evidence="2">
    <location>
        <begin position="1"/>
        <end position="63"/>
    </location>
</feature>
<gene>
    <name evidence="3" type="primary">X975_04267</name>
    <name evidence="3" type="ORF">CDAR_187492</name>
</gene>
<reference evidence="3 4" key="1">
    <citation type="submission" date="2021-06" db="EMBL/GenBank/DDBJ databases">
        <title>Caerostris darwini draft genome.</title>
        <authorList>
            <person name="Kono N."/>
            <person name="Arakawa K."/>
        </authorList>
    </citation>
    <scope>NUCLEOTIDE SEQUENCE [LARGE SCALE GENOMIC DNA]</scope>
</reference>
<dbReference type="InterPro" id="IPR052825">
    <property type="entry name" value="CCD-Prefoldin_beta-like"/>
</dbReference>
<feature type="coiled-coil region" evidence="1">
    <location>
        <begin position="445"/>
        <end position="519"/>
    </location>
</feature>
<dbReference type="AlphaFoldDB" id="A0AAV4MLN4"/>
<protein>
    <submittedName>
        <fullName evidence="3">Uncharacterized protein</fullName>
    </submittedName>
</protein>
<dbReference type="PANTHER" id="PTHR34479:SF1">
    <property type="entry name" value="COILED-COIL DOMAIN-CONTAINING PROTEIN 30"/>
    <property type="match status" value="1"/>
</dbReference>
<feature type="coiled-coil region" evidence="1">
    <location>
        <begin position="108"/>
        <end position="171"/>
    </location>
</feature>
<evidence type="ECO:0000313" key="4">
    <source>
        <dbReference type="Proteomes" id="UP001054837"/>
    </source>
</evidence>
<proteinExistence type="predicted"/>
<sequence>METSVNDREENESIALLARHSDEGGRVGKGARGNTCAESLVAQKRDGETGNQQCDVQPVTDGNEDLTEGFFQKMNEDEWDEILQRFREEGLDPNLPDDRKLLYVWRWLVDAETNCISLRHQLDKLSRRQSDELEEIRSCMEQMCNAWEVKVSKLEEENKRFQEQLNFSGQNSGKIVSQEISQMVIEEGLSDIADLGVVEQFAYLLDTRNRLQTKLEQESALRRKCEQLIRISSNLPDCLKLSSPYIQRILDRQKDEYEEEIRHQQEAMKHVKEQLKQVHEDELQRLTAENDRLTSELSKLSQKLQELVTHLAKQQDKDTTCLPWVQHILDGNHDKEMKSMKEELERLKTYCQDQQKQIREQCETVRILERTNKQLEIDNETLAFKLSESLAQFDELEDQLRREATRVRRESLYNKIATKEANAKNINKMLDNRPNIQDPNFGDQVKQLKEESSTLKEQLESVQQQLEIMSLKYQQHKERYREKIYRLRDLQEQEHREWKERFENCNQELSNLRDMLSREQEWRVQVEADCRKLKNDNQMLKNGISEKDKNERDNHFEVSSIQRDVEKLRATSRTPTTTSSPSRRHSVWPVISYPKKW</sequence>